<dbReference type="InterPro" id="IPR016169">
    <property type="entry name" value="FAD-bd_PCMH_sub2"/>
</dbReference>
<gene>
    <name evidence="5" type="ORF">LHYA1_G006473</name>
</gene>
<evidence type="ECO:0000259" key="4">
    <source>
        <dbReference type="PROSITE" id="PS51387"/>
    </source>
</evidence>
<evidence type="ECO:0000256" key="2">
    <source>
        <dbReference type="ARBA" id="ARBA00023002"/>
    </source>
</evidence>
<comment type="similarity">
    <text evidence="1">Belongs to the oxygen-dependent FAD-linked oxidoreductase family.</text>
</comment>
<dbReference type="EMBL" id="QGMH01000105">
    <property type="protein sequence ID" value="TVY25134.1"/>
    <property type="molecule type" value="Genomic_DNA"/>
</dbReference>
<dbReference type="PANTHER" id="PTHR13878">
    <property type="entry name" value="GULONOLACTONE OXIDASE"/>
    <property type="match status" value="1"/>
</dbReference>
<dbReference type="AlphaFoldDB" id="A0A8H8TWP3"/>
<dbReference type="GeneID" id="41986671"/>
<protein>
    <submittedName>
        <fullName evidence="5">FAD-linked oxidoreductase</fullName>
    </submittedName>
</protein>
<evidence type="ECO:0000256" key="3">
    <source>
        <dbReference type="SAM" id="SignalP"/>
    </source>
</evidence>
<dbReference type="InterPro" id="IPR036318">
    <property type="entry name" value="FAD-bd_PCMH-like_sf"/>
</dbReference>
<reference evidence="5 6" key="1">
    <citation type="submission" date="2018-05" db="EMBL/GenBank/DDBJ databases">
        <title>Genome sequencing and assembly of the regulated plant pathogen Lachnellula willkommii and related sister species for the development of diagnostic species identification markers.</title>
        <authorList>
            <person name="Giroux E."/>
            <person name="Bilodeau G."/>
        </authorList>
    </citation>
    <scope>NUCLEOTIDE SEQUENCE [LARGE SCALE GENOMIC DNA]</scope>
    <source>
        <strain evidence="5 6">CBS 185.66</strain>
    </source>
</reference>
<evidence type="ECO:0000313" key="5">
    <source>
        <dbReference type="EMBL" id="TVY25134.1"/>
    </source>
</evidence>
<organism evidence="5 6">
    <name type="scientific">Lachnellula hyalina</name>
    <dbReference type="NCBI Taxonomy" id="1316788"/>
    <lineage>
        <taxon>Eukaryota</taxon>
        <taxon>Fungi</taxon>
        <taxon>Dikarya</taxon>
        <taxon>Ascomycota</taxon>
        <taxon>Pezizomycotina</taxon>
        <taxon>Leotiomycetes</taxon>
        <taxon>Helotiales</taxon>
        <taxon>Lachnaceae</taxon>
        <taxon>Lachnellula</taxon>
    </lineage>
</organism>
<evidence type="ECO:0000313" key="6">
    <source>
        <dbReference type="Proteomes" id="UP000431533"/>
    </source>
</evidence>
<dbReference type="InterPro" id="IPR012951">
    <property type="entry name" value="BBE"/>
</dbReference>
<feature type="domain" description="FAD-binding PCMH-type" evidence="4">
    <location>
        <begin position="123"/>
        <end position="290"/>
    </location>
</feature>
<dbReference type="Pfam" id="PF08031">
    <property type="entry name" value="BBE"/>
    <property type="match status" value="1"/>
</dbReference>
<dbReference type="InterPro" id="IPR016166">
    <property type="entry name" value="FAD-bd_PCMH"/>
</dbReference>
<keyword evidence="2" id="KW-0560">Oxidoreductase</keyword>
<dbReference type="PROSITE" id="PS51387">
    <property type="entry name" value="FAD_PCMH"/>
    <property type="match status" value="1"/>
</dbReference>
<dbReference type="Gene3D" id="3.40.462.20">
    <property type="match status" value="1"/>
</dbReference>
<keyword evidence="3" id="KW-0732">Signal</keyword>
<dbReference type="RefSeq" id="XP_031003922.1">
    <property type="nucleotide sequence ID" value="XM_031151411.1"/>
</dbReference>
<name>A0A8H8TWP3_9HELO</name>
<feature type="chain" id="PRO_5034431908" evidence="3">
    <location>
        <begin position="24"/>
        <end position="582"/>
    </location>
</feature>
<dbReference type="Proteomes" id="UP000431533">
    <property type="component" value="Unassembled WGS sequence"/>
</dbReference>
<feature type="signal peptide" evidence="3">
    <location>
        <begin position="1"/>
        <end position="23"/>
    </location>
</feature>
<dbReference type="SUPFAM" id="SSF56176">
    <property type="entry name" value="FAD-binding/transporter-associated domain-like"/>
    <property type="match status" value="1"/>
</dbReference>
<dbReference type="OrthoDB" id="9983560at2759"/>
<accession>A0A8H8TWP3</accession>
<keyword evidence="6" id="KW-1185">Reference proteome</keyword>
<evidence type="ECO:0000256" key="1">
    <source>
        <dbReference type="ARBA" id="ARBA00005466"/>
    </source>
</evidence>
<comment type="caution">
    <text evidence="5">The sequence shown here is derived from an EMBL/GenBank/DDBJ whole genome shotgun (WGS) entry which is preliminary data.</text>
</comment>
<dbReference type="PANTHER" id="PTHR13878:SF91">
    <property type="entry name" value="FAD BINDING DOMAIN PROTEIN (AFU_ORTHOLOGUE AFUA_6G12070)-RELATED"/>
    <property type="match status" value="1"/>
</dbReference>
<proteinExistence type="inferred from homology"/>
<dbReference type="GO" id="GO:0016491">
    <property type="term" value="F:oxidoreductase activity"/>
    <property type="evidence" value="ECO:0007669"/>
    <property type="project" value="UniProtKB-KW"/>
</dbReference>
<dbReference type="GO" id="GO:0071949">
    <property type="term" value="F:FAD binding"/>
    <property type="evidence" value="ECO:0007669"/>
    <property type="project" value="InterPro"/>
</dbReference>
<sequence length="582" mass="62352">MISHGQLFSGLLFAFSLVTRSQAATPTAAQWAALNQTVSGRLFAGVPLAQSCYSSYNGTATTPDAAACSAVQSNYTANAYISDHYGGFMNTNWGTCQRTGEGCPLDWNSPSDPTVYAPGQTCYQGSVSPFYIEVQEVSDIQAGLTFANETGVPLSVKNTGHDYTGRSSAPGSLALWTHNVQPEMTYTQGFIPDGCSGPVGDGVTMGAGQQRCLWICGPAGGWITGGGHSAVTNVFGLGVDNVLQIRTVLPNGTYVTANECQNQDLWFALRGGGGSTFGVNFEMTTRAHPKITLQIAYISYYSPDPNSSADLLSLMIQSATQWAAEGWGGYLSPGAYSKQYHSLILMTPLLTNAQAVAAMTPLFDLAYTSGNTVYSYGIDEVEGYNEMYKVYLEPGGEKLGLGTALGSRLIPESQFATPANQTALLDALLEVQNMVTYPTRSNDTLLLSYGVPFQILVTTPSNYPTTAANDTSAVHPAWREAVWHMVLNVPFSNSASAADIKTAFQIATDTTDVLRALIPDGGAYLNEADTFEKDPVGTFWGEAKYERLLSIKKELDPGNLLTCFGCIGWEATDERYGCYPDM</sequence>
<dbReference type="Gene3D" id="3.30.465.10">
    <property type="match status" value="1"/>
</dbReference>
<dbReference type="InterPro" id="IPR050432">
    <property type="entry name" value="FAD-linked_Oxidoreductases_BP"/>
</dbReference>